<dbReference type="PANTHER" id="PTHR21301">
    <property type="entry name" value="REVERSE TRANSCRIPTASE"/>
    <property type="match status" value="1"/>
</dbReference>
<sequence>MYRDECERLLGNTRHYKRLSRDPTIDVQEEITFLVSKGKENNWITDHEASYLIQTNPKIPYFYILPKVHKEKIPPPGRPIVSGIGSALEPLSKFVDFFLQPLVKRIPTYLKDTTHVLLLLESIAFDKSKELLITLDVESLYTNIPQEATLEVISNLLDIHMGESQTPPGFILDLAHLALTRNYFKFEDSFFLQTQGTSMGSTFAPSLACLYVDHFERHTVLHEDNPYRDQIKLWKRYIDDVLLIWTGSKEEAQAFAVWLNGANPFLTFTMNIGKQGRCWDVHVKRPVTRLSWGTGENGTRNVMGDLNVAGQLHCSGRCGWSEWRRGLSYVTADSLFFRVQRSSVRGIRRVLLCSQACLYLNRRPRRTVSTPSTKQDRSSHIAFGISSVAGQPSVLFLNRSPRRTGGDVLGWHVKRPVVRLSWGTGENGTRKVMGDLNVAGQLRCSGRCGWSEVGAVNVGSEE</sequence>
<evidence type="ECO:0000313" key="2">
    <source>
        <dbReference type="EMBL" id="KAJ1184102.1"/>
    </source>
</evidence>
<dbReference type="EMBL" id="JANPWB010000005">
    <property type="protein sequence ID" value="KAJ1184102.1"/>
    <property type="molecule type" value="Genomic_DNA"/>
</dbReference>
<organism evidence="2 3">
    <name type="scientific">Pleurodeles waltl</name>
    <name type="common">Iberian ribbed newt</name>
    <dbReference type="NCBI Taxonomy" id="8319"/>
    <lineage>
        <taxon>Eukaryota</taxon>
        <taxon>Metazoa</taxon>
        <taxon>Chordata</taxon>
        <taxon>Craniata</taxon>
        <taxon>Vertebrata</taxon>
        <taxon>Euteleostomi</taxon>
        <taxon>Amphibia</taxon>
        <taxon>Batrachia</taxon>
        <taxon>Caudata</taxon>
        <taxon>Salamandroidea</taxon>
        <taxon>Salamandridae</taxon>
        <taxon>Pleurodelinae</taxon>
        <taxon>Pleurodeles</taxon>
    </lineage>
</organism>
<name>A0AAV7U522_PLEWA</name>
<evidence type="ECO:0000259" key="1">
    <source>
        <dbReference type="PROSITE" id="PS50878"/>
    </source>
</evidence>
<comment type="caution">
    <text evidence="2">The sequence shown here is derived from an EMBL/GenBank/DDBJ whole genome shotgun (WGS) entry which is preliminary data.</text>
</comment>
<feature type="domain" description="Reverse transcriptase" evidence="1">
    <location>
        <begin position="1"/>
        <end position="294"/>
    </location>
</feature>
<keyword evidence="3" id="KW-1185">Reference proteome</keyword>
<dbReference type="Proteomes" id="UP001066276">
    <property type="component" value="Chromosome 3_1"/>
</dbReference>
<dbReference type="PROSITE" id="PS50878">
    <property type="entry name" value="RT_POL"/>
    <property type="match status" value="1"/>
</dbReference>
<dbReference type="AlphaFoldDB" id="A0AAV7U522"/>
<reference evidence="2" key="1">
    <citation type="journal article" date="2022" name="bioRxiv">
        <title>Sequencing and chromosome-scale assembly of the giantPleurodeles waltlgenome.</title>
        <authorList>
            <person name="Brown T."/>
            <person name="Elewa A."/>
            <person name="Iarovenko S."/>
            <person name="Subramanian E."/>
            <person name="Araus A.J."/>
            <person name="Petzold A."/>
            <person name="Susuki M."/>
            <person name="Suzuki K.-i.T."/>
            <person name="Hayashi T."/>
            <person name="Toyoda A."/>
            <person name="Oliveira C."/>
            <person name="Osipova E."/>
            <person name="Leigh N.D."/>
            <person name="Simon A."/>
            <person name="Yun M.H."/>
        </authorList>
    </citation>
    <scope>NUCLEOTIDE SEQUENCE</scope>
    <source>
        <strain evidence="2">20211129_DDA</strain>
        <tissue evidence="2">Liver</tissue>
    </source>
</reference>
<protein>
    <recommendedName>
        <fullName evidence="1">Reverse transcriptase domain-containing protein</fullName>
    </recommendedName>
</protein>
<evidence type="ECO:0000313" key="3">
    <source>
        <dbReference type="Proteomes" id="UP001066276"/>
    </source>
</evidence>
<dbReference type="PANTHER" id="PTHR21301:SF12">
    <property type="match status" value="1"/>
</dbReference>
<proteinExistence type="predicted"/>
<dbReference type="InterPro" id="IPR000477">
    <property type="entry name" value="RT_dom"/>
</dbReference>
<dbReference type="Pfam" id="PF00078">
    <property type="entry name" value="RVT_1"/>
    <property type="match status" value="1"/>
</dbReference>
<gene>
    <name evidence="2" type="ORF">NDU88_000912</name>
</gene>
<accession>A0AAV7U522</accession>